<name>A0AAW2MMG0_9LAMI</name>
<dbReference type="EMBL" id="JACGWK010000010">
    <property type="protein sequence ID" value="KAL0331673.1"/>
    <property type="molecule type" value="Genomic_DNA"/>
</dbReference>
<dbReference type="PANTHER" id="PTHR10775">
    <property type="entry name" value="OS08G0208400 PROTEIN"/>
    <property type="match status" value="1"/>
</dbReference>
<gene>
    <name evidence="1" type="ORF">Sangu_1712800</name>
</gene>
<organism evidence="1">
    <name type="scientific">Sesamum angustifolium</name>
    <dbReference type="NCBI Taxonomy" id="2727405"/>
    <lineage>
        <taxon>Eukaryota</taxon>
        <taxon>Viridiplantae</taxon>
        <taxon>Streptophyta</taxon>
        <taxon>Embryophyta</taxon>
        <taxon>Tracheophyta</taxon>
        <taxon>Spermatophyta</taxon>
        <taxon>Magnoliopsida</taxon>
        <taxon>eudicotyledons</taxon>
        <taxon>Gunneridae</taxon>
        <taxon>Pentapetalae</taxon>
        <taxon>asterids</taxon>
        <taxon>lamiids</taxon>
        <taxon>Lamiales</taxon>
        <taxon>Pedaliaceae</taxon>
        <taxon>Sesamum</taxon>
    </lineage>
</organism>
<comment type="caution">
    <text evidence="1">The sequence shown here is derived from an EMBL/GenBank/DDBJ whole genome shotgun (WGS) entry which is preliminary data.</text>
</comment>
<protein>
    <submittedName>
        <fullName evidence="1">Uncharacterized protein</fullName>
    </submittedName>
</protein>
<reference evidence="1" key="1">
    <citation type="submission" date="2020-06" db="EMBL/GenBank/DDBJ databases">
        <authorList>
            <person name="Li T."/>
            <person name="Hu X."/>
            <person name="Zhang T."/>
            <person name="Song X."/>
            <person name="Zhang H."/>
            <person name="Dai N."/>
            <person name="Sheng W."/>
            <person name="Hou X."/>
            <person name="Wei L."/>
        </authorList>
    </citation>
    <scope>NUCLEOTIDE SEQUENCE</scope>
    <source>
        <strain evidence="1">G01</strain>
        <tissue evidence="1">Leaf</tissue>
    </source>
</reference>
<accession>A0AAW2MMG0</accession>
<proteinExistence type="predicted"/>
<evidence type="ECO:0000313" key="1">
    <source>
        <dbReference type="EMBL" id="KAL0331673.1"/>
    </source>
</evidence>
<dbReference type="AlphaFoldDB" id="A0AAW2MMG0"/>
<reference evidence="1" key="2">
    <citation type="journal article" date="2024" name="Plant">
        <title>Genomic evolution and insights into agronomic trait innovations of Sesamum species.</title>
        <authorList>
            <person name="Miao H."/>
            <person name="Wang L."/>
            <person name="Qu L."/>
            <person name="Liu H."/>
            <person name="Sun Y."/>
            <person name="Le M."/>
            <person name="Wang Q."/>
            <person name="Wei S."/>
            <person name="Zheng Y."/>
            <person name="Lin W."/>
            <person name="Duan Y."/>
            <person name="Cao H."/>
            <person name="Xiong S."/>
            <person name="Wang X."/>
            <person name="Wei L."/>
            <person name="Li C."/>
            <person name="Ma Q."/>
            <person name="Ju M."/>
            <person name="Zhao R."/>
            <person name="Li G."/>
            <person name="Mu C."/>
            <person name="Tian Q."/>
            <person name="Mei H."/>
            <person name="Zhang T."/>
            <person name="Gao T."/>
            <person name="Zhang H."/>
        </authorList>
    </citation>
    <scope>NUCLEOTIDE SEQUENCE</scope>
    <source>
        <strain evidence="1">G01</strain>
    </source>
</reference>
<sequence>MARRWCRSTLRRSTAPLLQEEQTPTAPKEKGISIHYGDATEMDWGKRMGFDIIGTKKLVRDLGLPVEKIDVGKNGCILYWKDNIDLDYCKFCGGARYKPTGERNPNSKKTPYAILRYLPLTPRLQRSYASEATTKQMTWHANY</sequence>
<dbReference type="PANTHER" id="PTHR10775:SF188">
    <property type="entry name" value="TRANSPOSASE-ASSOCIATED DOMAIN-CONTAINING PROTEIN"/>
    <property type="match status" value="1"/>
</dbReference>